<gene>
    <name evidence="1" type="ORF">QX233_23020</name>
</gene>
<evidence type="ECO:0000313" key="1">
    <source>
        <dbReference type="EMBL" id="MDN4015326.1"/>
    </source>
</evidence>
<dbReference type="AlphaFoldDB" id="A0AAJ1R744"/>
<feature type="non-terminal residue" evidence="1">
    <location>
        <position position="1"/>
    </location>
</feature>
<dbReference type="InterPro" id="IPR010069">
    <property type="entry name" value="CdiA_FHA1_rpt"/>
</dbReference>
<dbReference type="RefSeq" id="WP_290343848.1">
    <property type="nucleotide sequence ID" value="NZ_JAUHGV010000305.1"/>
</dbReference>
<accession>A0AAJ1R744</accession>
<dbReference type="Proteomes" id="UP001225933">
    <property type="component" value="Unassembled WGS sequence"/>
</dbReference>
<protein>
    <recommendedName>
        <fullName evidence="3">Filamentous hemagglutinin</fullName>
    </recommendedName>
</protein>
<evidence type="ECO:0008006" key="3">
    <source>
        <dbReference type="Google" id="ProtNLM"/>
    </source>
</evidence>
<dbReference type="NCBIfam" id="TIGR01731">
    <property type="entry name" value="fil_hemag_20aa"/>
    <property type="match status" value="2"/>
</dbReference>
<proteinExistence type="predicted"/>
<dbReference type="EMBL" id="JAUHGV010000305">
    <property type="protein sequence ID" value="MDN4015326.1"/>
    <property type="molecule type" value="Genomic_DNA"/>
</dbReference>
<evidence type="ECO:0000313" key="2">
    <source>
        <dbReference type="Proteomes" id="UP001225933"/>
    </source>
</evidence>
<feature type="non-terminal residue" evidence="1">
    <location>
        <position position="80"/>
    </location>
</feature>
<comment type="caution">
    <text evidence="1">The sequence shown here is derived from an EMBL/GenBank/DDBJ whole genome shotgun (WGS) entry which is preliminary data.</text>
</comment>
<sequence>QMIAEQDSHIRSQALENSQGLIRSGKNLVLNTQGYELNNTQTLDADRDQGIIALGKLTVETGKLDNQTGFIASQGAQTLD</sequence>
<organism evidence="1 2">
    <name type="scientific">Chryseobacterium gambrini</name>
    <dbReference type="NCBI Taxonomy" id="373672"/>
    <lineage>
        <taxon>Bacteria</taxon>
        <taxon>Pseudomonadati</taxon>
        <taxon>Bacteroidota</taxon>
        <taxon>Flavobacteriia</taxon>
        <taxon>Flavobacteriales</taxon>
        <taxon>Weeksellaceae</taxon>
        <taxon>Chryseobacterium group</taxon>
        <taxon>Chryseobacterium</taxon>
    </lineage>
</organism>
<reference evidence="1" key="1">
    <citation type="submission" date="2023-06" db="EMBL/GenBank/DDBJ databases">
        <title>Two Chryseobacterium gambrini strains from China.</title>
        <authorList>
            <person name="Zeng J."/>
            <person name="Wu Y."/>
        </authorList>
    </citation>
    <scope>NUCLEOTIDE SEQUENCE</scope>
    <source>
        <strain evidence="1">SQ219</strain>
    </source>
</reference>
<name>A0AAJ1R744_9FLAO</name>